<dbReference type="EMBL" id="CP001312">
    <property type="protein sequence ID" value="ADE86641.1"/>
    <property type="molecule type" value="Genomic_DNA"/>
</dbReference>
<dbReference type="eggNOG" id="ENOG502ZAKV">
    <property type="taxonomic scope" value="Bacteria"/>
</dbReference>
<dbReference type="KEGG" id="rcp:RCAP_rcc02914"/>
<dbReference type="GeneID" id="31492532"/>
<proteinExistence type="predicted"/>
<organism evidence="1 2">
    <name type="scientific">Rhodobacter capsulatus (strain ATCC BAA-309 / NBRC 16581 / SB1003)</name>
    <dbReference type="NCBI Taxonomy" id="272942"/>
    <lineage>
        <taxon>Bacteria</taxon>
        <taxon>Pseudomonadati</taxon>
        <taxon>Pseudomonadota</taxon>
        <taxon>Alphaproteobacteria</taxon>
        <taxon>Rhodobacterales</taxon>
        <taxon>Rhodobacter group</taxon>
        <taxon>Rhodobacter</taxon>
    </lineage>
</organism>
<evidence type="ECO:0000313" key="2">
    <source>
        <dbReference type="Proteomes" id="UP000002361"/>
    </source>
</evidence>
<accession>D5APS2</accession>
<sequence>MSDRLTRRAAVMAKVEAVYGTAETTFAATDAVLLVNPPSFAIEPDNVPRNLALPWLGNSEELPATRRARLKFDVELVGSGTPGTPPAWGKFLRGCGFAETIVAGNRVEYTPVNTGFEGLTFRFFRDGVRYVARGGRGTVKLNLAAYAVPTASFEFQAFDTLAVPAGVPAIDLSAFIAPEVVTDAASGDIRLGATLATGTISGGQVLASKGLTIDIGNKVSHRKILSGEQIRIGDRSVSGQMAVDLTAEDEITWRSDINAVALTSVAFQHGTAAGKRIALFGGRVQRTNPQAIDDDGSVLIQSDLRFLPGQTGAPEITIIAR</sequence>
<evidence type="ECO:0000313" key="1">
    <source>
        <dbReference type="EMBL" id="ADE86641.1"/>
    </source>
</evidence>
<dbReference type="InterPro" id="IPR044000">
    <property type="entry name" value="Phage_tube_2"/>
</dbReference>
<dbReference type="Proteomes" id="UP000002361">
    <property type="component" value="Chromosome"/>
</dbReference>
<gene>
    <name evidence="1" type="ordered locus">RCAP_rcc02914</name>
</gene>
<protein>
    <submittedName>
        <fullName evidence="1">Uncharacterized protein</fullName>
    </submittedName>
</protein>
<name>D5APS2_RHOCB</name>
<dbReference type="Pfam" id="PF18906">
    <property type="entry name" value="Phage_tube_2"/>
    <property type="match status" value="1"/>
</dbReference>
<dbReference type="OrthoDB" id="7325655at2"/>
<dbReference type="HOGENOM" id="CLU_075043_0_0_5"/>
<reference key="1">
    <citation type="submission" date="2008-12" db="EMBL/GenBank/DDBJ databases">
        <title>Complete genome sequence of Rhodobacter capsulatus SB1003.</title>
        <authorList>
            <person name="Strnad H."/>
            <person name="Lapidus A."/>
            <person name="Vlcek C."/>
            <person name="Ulbrich P."/>
            <person name="Paces J."/>
            <person name="Maltsev N."/>
            <person name="Kumar V."/>
            <person name="Kogan Y."/>
            <person name="Milgram A."/>
            <person name="Rebrekov D."/>
            <person name="Mazur M."/>
            <person name="Cox R."/>
            <person name="Kyrpides N."/>
            <person name="Kolar M."/>
            <person name="Sachova J."/>
            <person name="Ridl J."/>
            <person name="Ivanova N."/>
            <person name="Kapatral V."/>
            <person name="Los T."/>
            <person name="Lykidis A."/>
            <person name="Mikhailova N."/>
            <person name="Reznik G."/>
            <person name="Vasieva O."/>
            <person name="Fonstein M."/>
            <person name="Paces V."/>
            <person name="Haselkorn R."/>
        </authorList>
    </citation>
    <scope>NUCLEOTIDE SEQUENCE</scope>
    <source>
        <strain>SB1003</strain>
    </source>
</reference>
<dbReference type="AlphaFoldDB" id="D5APS2"/>
<dbReference type="RefSeq" id="WP_013068614.1">
    <property type="nucleotide sequence ID" value="NC_014034.1"/>
</dbReference>
<reference evidence="1 2" key="2">
    <citation type="journal article" date="2010" name="J. Bacteriol.">
        <title>Complete genome sequence of the photosynthetic purple nonsulfur bacterium Rhodobacter capsulatus SB 1003.</title>
        <authorList>
            <person name="Strnad H."/>
            <person name="Lapidus A."/>
            <person name="Paces J."/>
            <person name="Ulbrich P."/>
            <person name="Vlcek C."/>
            <person name="Paces V."/>
            <person name="Haselkorn R."/>
        </authorList>
    </citation>
    <scope>NUCLEOTIDE SEQUENCE [LARGE SCALE GENOMIC DNA]</scope>
    <source>
        <strain evidence="2">ATCC BAA-309 / NBRC 16581 / SB1003</strain>
    </source>
</reference>
<keyword evidence="2" id="KW-1185">Reference proteome</keyword>
<dbReference type="STRING" id="272942.RCAP_rcc02914"/>